<feature type="transmembrane region" description="Helical" evidence="1">
    <location>
        <begin position="89"/>
        <end position="114"/>
    </location>
</feature>
<protein>
    <submittedName>
        <fullName evidence="2">Zgc:194948</fullName>
    </submittedName>
</protein>
<accession>A0A671QDC6</accession>
<dbReference type="AlphaFoldDB" id="A0A671QDC6"/>
<proteinExistence type="predicted"/>
<keyword evidence="1" id="KW-0812">Transmembrane</keyword>
<dbReference type="InterPro" id="IPR009952">
    <property type="entry name" value="Uroplakin-2"/>
</dbReference>
<keyword evidence="1" id="KW-1133">Transmembrane helix</keyword>
<dbReference type="Pfam" id="PF07353">
    <property type="entry name" value="Uroplakin_II"/>
    <property type="match status" value="1"/>
</dbReference>
<keyword evidence="1" id="KW-0472">Membrane</keyword>
<name>A0A671QDC6_9TELE</name>
<sequence length="116" mass="12703">MPNCSVYGNMSATLLYTEVPSNESKTETFPVPSCKVSQLGFFLQNLKNGTTYIMQYQIANETSSNLTMNTNNVLDYQQIDSGLEARSGAMVVITVILSLGMVILLVSLIISIFFSS</sequence>
<dbReference type="Ensembl" id="ENSSANT00000070713.1">
    <property type="protein sequence ID" value="ENSSANP00000066533.1"/>
    <property type="gene ID" value="ENSSANG00000033150.1"/>
</dbReference>
<reference evidence="2" key="1">
    <citation type="submission" date="2025-08" db="UniProtKB">
        <authorList>
            <consortium name="Ensembl"/>
        </authorList>
    </citation>
    <scope>IDENTIFICATION</scope>
</reference>
<organism evidence="2 3">
    <name type="scientific">Sinocyclocheilus anshuiensis</name>
    <dbReference type="NCBI Taxonomy" id="1608454"/>
    <lineage>
        <taxon>Eukaryota</taxon>
        <taxon>Metazoa</taxon>
        <taxon>Chordata</taxon>
        <taxon>Craniata</taxon>
        <taxon>Vertebrata</taxon>
        <taxon>Euteleostomi</taxon>
        <taxon>Actinopterygii</taxon>
        <taxon>Neopterygii</taxon>
        <taxon>Teleostei</taxon>
        <taxon>Ostariophysi</taxon>
        <taxon>Cypriniformes</taxon>
        <taxon>Cyprinidae</taxon>
        <taxon>Cyprininae</taxon>
        <taxon>Sinocyclocheilus</taxon>
    </lineage>
</organism>
<dbReference type="Proteomes" id="UP000472260">
    <property type="component" value="Unassembled WGS sequence"/>
</dbReference>
<dbReference type="PANTHER" id="PTHR17573">
    <property type="entry name" value="UROPLAKIN II"/>
    <property type="match status" value="1"/>
</dbReference>
<evidence type="ECO:0000256" key="1">
    <source>
        <dbReference type="SAM" id="Phobius"/>
    </source>
</evidence>
<dbReference type="PANTHER" id="PTHR17573:SF0">
    <property type="entry name" value="UROPLAKIN-2"/>
    <property type="match status" value="1"/>
</dbReference>
<evidence type="ECO:0000313" key="2">
    <source>
        <dbReference type="Ensembl" id="ENSSANP00000066533.1"/>
    </source>
</evidence>
<keyword evidence="3" id="KW-1185">Reference proteome</keyword>
<evidence type="ECO:0000313" key="3">
    <source>
        <dbReference type="Proteomes" id="UP000472260"/>
    </source>
</evidence>
<reference evidence="2" key="2">
    <citation type="submission" date="2025-09" db="UniProtKB">
        <authorList>
            <consortium name="Ensembl"/>
        </authorList>
    </citation>
    <scope>IDENTIFICATION</scope>
</reference>